<evidence type="ECO:0000313" key="10">
    <source>
        <dbReference type="EMBL" id="KXX75418.1"/>
    </source>
</evidence>
<organism evidence="10 11">
    <name type="scientific">Madurella mycetomatis</name>
    <dbReference type="NCBI Taxonomy" id="100816"/>
    <lineage>
        <taxon>Eukaryota</taxon>
        <taxon>Fungi</taxon>
        <taxon>Dikarya</taxon>
        <taxon>Ascomycota</taxon>
        <taxon>Pezizomycotina</taxon>
        <taxon>Sordariomycetes</taxon>
        <taxon>Sordariomycetidae</taxon>
        <taxon>Sordariales</taxon>
        <taxon>Sordariales incertae sedis</taxon>
        <taxon>Madurella</taxon>
    </lineage>
</organism>
<dbReference type="STRING" id="100816.A0A175VV57"/>
<reference evidence="10 11" key="1">
    <citation type="journal article" date="2016" name="Genome Announc.">
        <title>Genome Sequence of Madurella mycetomatis mm55, Isolated from a Human Mycetoma Case in Sudan.</title>
        <authorList>
            <person name="Smit S."/>
            <person name="Derks M.F."/>
            <person name="Bervoets S."/>
            <person name="Fahal A."/>
            <person name="van Leeuwen W."/>
            <person name="van Belkum A."/>
            <person name="van de Sande W.W."/>
        </authorList>
    </citation>
    <scope>NUCLEOTIDE SEQUENCE [LARGE SCALE GENOMIC DNA]</scope>
    <source>
        <strain evidence="11">mm55</strain>
    </source>
</reference>
<evidence type="ECO:0000256" key="3">
    <source>
        <dbReference type="ARBA" id="ARBA00022692"/>
    </source>
</evidence>
<keyword evidence="11" id="KW-1185">Reference proteome</keyword>
<keyword evidence="3" id="KW-0812">Transmembrane</keyword>
<dbReference type="OrthoDB" id="3687641at2759"/>
<protein>
    <submittedName>
        <fullName evidence="10">Saxiphilin</fullName>
    </submittedName>
</protein>
<sequence length="320" mass="35830">MSLSKLVKASLPFTPAKNKMAHHPSYTPVNSREALRKTSDDETVTSEGDSFLSDDEKLAAAAAPRRPWRTTYWRLGLEVLLLTASFTAMVVTLNPPQKPLKQRQVECGRLLGQWLPDAENGVEYEVQQFKGSFGLQSPFTGIGPEVDAAWDNITDGPVGGAIGITKEQWEAVNTAGEYPVLLEKDYGTGQYLASLDVFHQLHCVDLLRKSIHREYYDKHEGSFAGAPEAVVQGHLQHCVETLRQTLMCHGDISLLTYNWVEGREMPYPNFNTIHTCKKWDTLIQWNMHRDVTVEWDDGVGKKMLSPPLKPKNVKGLSTPP</sequence>
<evidence type="ECO:0000256" key="6">
    <source>
        <dbReference type="ARBA" id="ARBA00023136"/>
    </source>
</evidence>
<dbReference type="Pfam" id="PF11807">
    <property type="entry name" value="UstYa"/>
    <property type="match status" value="1"/>
</dbReference>
<dbReference type="Proteomes" id="UP000078237">
    <property type="component" value="Unassembled WGS sequence"/>
</dbReference>
<name>A0A175VV57_9PEZI</name>
<evidence type="ECO:0000313" key="11">
    <source>
        <dbReference type="Proteomes" id="UP000078237"/>
    </source>
</evidence>
<keyword evidence="5" id="KW-0843">Virulence</keyword>
<proteinExistence type="inferred from homology"/>
<gene>
    <name evidence="10" type="ORF">MMYC01_207003</name>
</gene>
<evidence type="ECO:0000256" key="8">
    <source>
        <dbReference type="ARBA" id="ARBA00035112"/>
    </source>
</evidence>
<dbReference type="GO" id="GO:0043386">
    <property type="term" value="P:mycotoxin biosynthetic process"/>
    <property type="evidence" value="ECO:0007669"/>
    <property type="project" value="InterPro"/>
</dbReference>
<dbReference type="PANTHER" id="PTHR33365:SF4">
    <property type="entry name" value="CYCLOCHLOROTINE BIOSYNTHESIS PROTEIN O"/>
    <property type="match status" value="1"/>
</dbReference>
<dbReference type="PANTHER" id="PTHR33365">
    <property type="entry name" value="YALI0B05434P"/>
    <property type="match status" value="1"/>
</dbReference>
<dbReference type="GO" id="GO:0016020">
    <property type="term" value="C:membrane"/>
    <property type="evidence" value="ECO:0007669"/>
    <property type="project" value="UniProtKB-SubCell"/>
</dbReference>
<evidence type="ECO:0000256" key="7">
    <source>
        <dbReference type="ARBA" id="ARBA00023180"/>
    </source>
</evidence>
<evidence type="ECO:0000256" key="5">
    <source>
        <dbReference type="ARBA" id="ARBA00023026"/>
    </source>
</evidence>
<keyword evidence="7" id="KW-0325">Glycoprotein</keyword>
<comment type="pathway">
    <text evidence="2">Mycotoxin biosynthesis.</text>
</comment>
<keyword evidence="4" id="KW-1133">Transmembrane helix</keyword>
<dbReference type="VEuPathDB" id="FungiDB:MMYC01_207003"/>
<dbReference type="InterPro" id="IPR021765">
    <property type="entry name" value="UstYa-like"/>
</dbReference>
<accession>A0A175VV57</accession>
<feature type="region of interest" description="Disordered" evidence="9">
    <location>
        <begin position="17"/>
        <end position="50"/>
    </location>
</feature>
<evidence type="ECO:0000256" key="4">
    <source>
        <dbReference type="ARBA" id="ARBA00022989"/>
    </source>
</evidence>
<keyword evidence="6" id="KW-0472">Membrane</keyword>
<evidence type="ECO:0000256" key="9">
    <source>
        <dbReference type="SAM" id="MobiDB-lite"/>
    </source>
</evidence>
<dbReference type="EMBL" id="LCTW02000272">
    <property type="protein sequence ID" value="KXX75418.1"/>
    <property type="molecule type" value="Genomic_DNA"/>
</dbReference>
<comment type="similarity">
    <text evidence="8">Belongs to the ustYa family.</text>
</comment>
<comment type="subcellular location">
    <subcellularLocation>
        <location evidence="1">Membrane</location>
        <topology evidence="1">Single-pass membrane protein</topology>
    </subcellularLocation>
</comment>
<dbReference type="AlphaFoldDB" id="A0A175VV57"/>
<comment type="caution">
    <text evidence="10">The sequence shown here is derived from an EMBL/GenBank/DDBJ whole genome shotgun (WGS) entry which is preliminary data.</text>
</comment>
<evidence type="ECO:0000256" key="2">
    <source>
        <dbReference type="ARBA" id="ARBA00004685"/>
    </source>
</evidence>
<evidence type="ECO:0000256" key="1">
    <source>
        <dbReference type="ARBA" id="ARBA00004167"/>
    </source>
</evidence>